<proteinExistence type="predicted"/>
<protein>
    <submittedName>
        <fullName evidence="1">Uncharacterized protein</fullName>
    </submittedName>
</protein>
<dbReference type="PANTHER" id="PTHR47860:SF1">
    <property type="entry name" value="PEPTIDYL-PROLYL CIS-TRANS ISOMERASE FKBP17-1, CHLOROPLASTIC"/>
    <property type="match status" value="1"/>
</dbReference>
<sequence length="168" mass="18369">MATMVGCSSCGLLFIRTPPLQPKSPSVVLATAGKGTRRALSLFLLLNWIPSPSPAAAAHIPDFEEIPYSGGVKALQLRIGSGTVPDDGDKVAIHYYARLAAKQGWRFDSTYDHKDETGHSWNPSSCQINESRRHTTSCHPTFSGISKHLTGAPPTKRIFLCFKYRTLN</sequence>
<evidence type="ECO:0000313" key="2">
    <source>
        <dbReference type="Proteomes" id="UP000594263"/>
    </source>
</evidence>
<reference evidence="1" key="1">
    <citation type="submission" date="2021-01" db="UniProtKB">
        <authorList>
            <consortium name="EnsemblPlants"/>
        </authorList>
    </citation>
    <scope>IDENTIFICATION</scope>
</reference>
<dbReference type="Gene3D" id="3.10.50.40">
    <property type="match status" value="1"/>
</dbReference>
<keyword evidence="2" id="KW-1185">Reference proteome</keyword>
<dbReference type="InterPro" id="IPR044197">
    <property type="entry name" value="FKBP17-1-like"/>
</dbReference>
<accession>A0A7N0TK41</accession>
<dbReference type="GO" id="GO:0003755">
    <property type="term" value="F:peptidyl-prolyl cis-trans isomerase activity"/>
    <property type="evidence" value="ECO:0007669"/>
    <property type="project" value="InterPro"/>
</dbReference>
<dbReference type="PANTHER" id="PTHR47860">
    <property type="entry name" value="PEPTIDYL-PROLYL CIS-TRANS ISOMERASE FKBP17-1, CHLOROPLASTIC"/>
    <property type="match status" value="1"/>
</dbReference>
<dbReference type="EnsemblPlants" id="Kaladp0039s0356.2.v1.1">
    <property type="protein sequence ID" value="Kaladp0039s0356.2.v1.1"/>
    <property type="gene ID" value="Kaladp0039s0356.v1.1"/>
</dbReference>
<organism evidence="1 2">
    <name type="scientific">Kalanchoe fedtschenkoi</name>
    <name type="common">Lavender scallops</name>
    <name type="synonym">South American air plant</name>
    <dbReference type="NCBI Taxonomy" id="63787"/>
    <lineage>
        <taxon>Eukaryota</taxon>
        <taxon>Viridiplantae</taxon>
        <taxon>Streptophyta</taxon>
        <taxon>Embryophyta</taxon>
        <taxon>Tracheophyta</taxon>
        <taxon>Spermatophyta</taxon>
        <taxon>Magnoliopsida</taxon>
        <taxon>eudicotyledons</taxon>
        <taxon>Gunneridae</taxon>
        <taxon>Pentapetalae</taxon>
        <taxon>Saxifragales</taxon>
        <taxon>Crassulaceae</taxon>
        <taxon>Kalanchoe</taxon>
    </lineage>
</organism>
<dbReference type="InterPro" id="IPR046357">
    <property type="entry name" value="PPIase_dom_sf"/>
</dbReference>
<evidence type="ECO:0000313" key="1">
    <source>
        <dbReference type="EnsemblPlants" id="Kaladp0039s0356.2.v1.1"/>
    </source>
</evidence>
<dbReference type="AlphaFoldDB" id="A0A7N0TK41"/>
<dbReference type="SUPFAM" id="SSF54534">
    <property type="entry name" value="FKBP-like"/>
    <property type="match status" value="1"/>
</dbReference>
<dbReference type="Proteomes" id="UP000594263">
    <property type="component" value="Unplaced"/>
</dbReference>
<name>A0A7N0TK41_KALFE</name>
<dbReference type="Gramene" id="Kaladp0039s0356.2.v1.1">
    <property type="protein sequence ID" value="Kaladp0039s0356.2.v1.1"/>
    <property type="gene ID" value="Kaladp0039s0356.v1.1"/>
</dbReference>